<reference evidence="1" key="1">
    <citation type="submission" date="2018-05" db="EMBL/GenBank/DDBJ databases">
        <authorList>
            <person name="Lanie J.A."/>
            <person name="Ng W.-L."/>
            <person name="Kazmierczak K.M."/>
            <person name="Andrzejewski T.M."/>
            <person name="Davidsen T.M."/>
            <person name="Wayne K.J."/>
            <person name="Tettelin H."/>
            <person name="Glass J.I."/>
            <person name="Rusch D."/>
            <person name="Podicherti R."/>
            <person name="Tsui H.-C.T."/>
            <person name="Winkler M.E."/>
        </authorList>
    </citation>
    <scope>NUCLEOTIDE SEQUENCE</scope>
</reference>
<sequence>MPNLIISASILLALLIPWVASAQAVEQPLRAGAYVEDVTGSFDSYIVSGGFTERRRG</sequence>
<evidence type="ECO:0000313" key="1">
    <source>
        <dbReference type="EMBL" id="SVC75927.1"/>
    </source>
</evidence>
<protein>
    <submittedName>
        <fullName evidence="1">Uncharacterized protein</fullName>
    </submittedName>
</protein>
<organism evidence="1">
    <name type="scientific">marine metagenome</name>
    <dbReference type="NCBI Taxonomy" id="408172"/>
    <lineage>
        <taxon>unclassified sequences</taxon>
        <taxon>metagenomes</taxon>
        <taxon>ecological metagenomes</taxon>
    </lineage>
</organism>
<dbReference type="AlphaFoldDB" id="A0A382PST1"/>
<name>A0A382PST1_9ZZZZ</name>
<proteinExistence type="predicted"/>
<gene>
    <name evidence="1" type="ORF">METZ01_LOCUS328781</name>
</gene>
<feature type="non-terminal residue" evidence="1">
    <location>
        <position position="57"/>
    </location>
</feature>
<accession>A0A382PST1</accession>
<dbReference type="EMBL" id="UINC01109242">
    <property type="protein sequence ID" value="SVC75927.1"/>
    <property type="molecule type" value="Genomic_DNA"/>
</dbReference>